<dbReference type="AlphaFoldDB" id="A0A550C5I7"/>
<keyword evidence="3" id="KW-1185">Reference proteome</keyword>
<dbReference type="InterPro" id="IPR011008">
    <property type="entry name" value="Dimeric_a/b-barrel"/>
</dbReference>
<feature type="domain" description="Stress-response A/B barrel" evidence="1">
    <location>
        <begin position="3"/>
        <end position="107"/>
    </location>
</feature>
<evidence type="ECO:0000259" key="1">
    <source>
        <dbReference type="PROSITE" id="PS51502"/>
    </source>
</evidence>
<dbReference type="PROSITE" id="PS51502">
    <property type="entry name" value="S_R_A_B_BARREL"/>
    <property type="match status" value="1"/>
</dbReference>
<organism evidence="2 3">
    <name type="scientific">Schizophyllum amplum</name>
    <dbReference type="NCBI Taxonomy" id="97359"/>
    <lineage>
        <taxon>Eukaryota</taxon>
        <taxon>Fungi</taxon>
        <taxon>Dikarya</taxon>
        <taxon>Basidiomycota</taxon>
        <taxon>Agaricomycotina</taxon>
        <taxon>Agaricomycetes</taxon>
        <taxon>Agaricomycetidae</taxon>
        <taxon>Agaricales</taxon>
        <taxon>Schizophyllaceae</taxon>
        <taxon>Schizophyllum</taxon>
    </lineage>
</organism>
<dbReference type="STRING" id="97359.A0A550C5I7"/>
<name>A0A550C5I7_9AGAR</name>
<comment type="caution">
    <text evidence="2">The sequence shown here is derived from an EMBL/GenBank/DDBJ whole genome shotgun (WGS) entry which is preliminary data.</text>
</comment>
<dbReference type="SMART" id="SM00886">
    <property type="entry name" value="Dabb"/>
    <property type="match status" value="1"/>
</dbReference>
<dbReference type="OrthoDB" id="1601230at2759"/>
<dbReference type="SUPFAM" id="SSF54909">
    <property type="entry name" value="Dimeric alpha+beta barrel"/>
    <property type="match status" value="1"/>
</dbReference>
<reference evidence="2 3" key="1">
    <citation type="journal article" date="2019" name="New Phytol.">
        <title>Comparative genomics reveals unique wood-decay strategies and fruiting body development in the Schizophyllaceae.</title>
        <authorList>
            <person name="Almasi E."/>
            <person name="Sahu N."/>
            <person name="Krizsan K."/>
            <person name="Balint B."/>
            <person name="Kovacs G.M."/>
            <person name="Kiss B."/>
            <person name="Cseklye J."/>
            <person name="Drula E."/>
            <person name="Henrissat B."/>
            <person name="Nagy I."/>
            <person name="Chovatia M."/>
            <person name="Adam C."/>
            <person name="LaButti K."/>
            <person name="Lipzen A."/>
            <person name="Riley R."/>
            <person name="Grigoriev I.V."/>
            <person name="Nagy L.G."/>
        </authorList>
    </citation>
    <scope>NUCLEOTIDE SEQUENCE [LARGE SCALE GENOMIC DNA]</scope>
    <source>
        <strain evidence="2 3">NL-1724</strain>
    </source>
</reference>
<dbReference type="EMBL" id="VDMD01000024">
    <property type="protein sequence ID" value="TRM60047.1"/>
    <property type="molecule type" value="Genomic_DNA"/>
</dbReference>
<protein>
    <recommendedName>
        <fullName evidence="1">Stress-response A/B barrel domain-containing protein</fullName>
    </recommendedName>
</protein>
<dbReference type="Gene3D" id="3.30.70.100">
    <property type="match status" value="1"/>
</dbReference>
<dbReference type="Pfam" id="PF07876">
    <property type="entry name" value="Dabb"/>
    <property type="match status" value="1"/>
</dbReference>
<gene>
    <name evidence="2" type="ORF">BD626DRAFT_632824</name>
</gene>
<dbReference type="InterPro" id="IPR013097">
    <property type="entry name" value="Dabb"/>
</dbReference>
<evidence type="ECO:0000313" key="3">
    <source>
        <dbReference type="Proteomes" id="UP000320762"/>
    </source>
</evidence>
<sequence length="113" mass="12826">MPATHVITFKLKDDTDLLAARSLFEGVFEMKNSCKKADGVSYMLSVRGGKQITEGLLGKLAKEWEWTFVFEFENTDDLQYFLLKDPTHQKFAGSFRPLLADAIALTFDDHVFA</sequence>
<dbReference type="Proteomes" id="UP000320762">
    <property type="component" value="Unassembled WGS sequence"/>
</dbReference>
<proteinExistence type="predicted"/>
<evidence type="ECO:0000313" key="2">
    <source>
        <dbReference type="EMBL" id="TRM60047.1"/>
    </source>
</evidence>
<accession>A0A550C5I7</accession>